<organism evidence="1 2">
    <name type="scientific">Catharanthus roseus</name>
    <name type="common">Madagascar periwinkle</name>
    <name type="synonym">Vinca rosea</name>
    <dbReference type="NCBI Taxonomy" id="4058"/>
    <lineage>
        <taxon>Eukaryota</taxon>
        <taxon>Viridiplantae</taxon>
        <taxon>Streptophyta</taxon>
        <taxon>Embryophyta</taxon>
        <taxon>Tracheophyta</taxon>
        <taxon>Spermatophyta</taxon>
        <taxon>Magnoliopsida</taxon>
        <taxon>eudicotyledons</taxon>
        <taxon>Gunneridae</taxon>
        <taxon>Pentapetalae</taxon>
        <taxon>asterids</taxon>
        <taxon>lamiids</taxon>
        <taxon>Gentianales</taxon>
        <taxon>Apocynaceae</taxon>
        <taxon>Rauvolfioideae</taxon>
        <taxon>Vinceae</taxon>
        <taxon>Catharanthinae</taxon>
        <taxon>Catharanthus</taxon>
    </lineage>
</organism>
<accession>A0ACC0CG06</accession>
<protein>
    <submittedName>
        <fullName evidence="1">Uncharacterized protein</fullName>
    </submittedName>
</protein>
<reference evidence="2" key="1">
    <citation type="journal article" date="2023" name="Nat. Plants">
        <title>Single-cell RNA sequencing provides a high-resolution roadmap for understanding the multicellular compartmentation of specialized metabolism.</title>
        <authorList>
            <person name="Sun S."/>
            <person name="Shen X."/>
            <person name="Li Y."/>
            <person name="Li Y."/>
            <person name="Wang S."/>
            <person name="Li R."/>
            <person name="Zhang H."/>
            <person name="Shen G."/>
            <person name="Guo B."/>
            <person name="Wei J."/>
            <person name="Xu J."/>
            <person name="St-Pierre B."/>
            <person name="Chen S."/>
            <person name="Sun C."/>
        </authorList>
    </citation>
    <scope>NUCLEOTIDE SEQUENCE [LARGE SCALE GENOMIC DNA]</scope>
</reference>
<evidence type="ECO:0000313" key="2">
    <source>
        <dbReference type="Proteomes" id="UP001060085"/>
    </source>
</evidence>
<comment type="caution">
    <text evidence="1">The sequence shown here is derived from an EMBL/GenBank/DDBJ whole genome shotgun (WGS) entry which is preliminary data.</text>
</comment>
<keyword evidence="2" id="KW-1185">Reference proteome</keyword>
<dbReference type="EMBL" id="CM044701">
    <property type="protein sequence ID" value="KAI5683698.1"/>
    <property type="molecule type" value="Genomic_DNA"/>
</dbReference>
<name>A0ACC0CG06_CATRO</name>
<dbReference type="Proteomes" id="UP001060085">
    <property type="component" value="Linkage Group LG01"/>
</dbReference>
<evidence type="ECO:0000313" key="1">
    <source>
        <dbReference type="EMBL" id="KAI5683698.1"/>
    </source>
</evidence>
<sequence length="226" mass="24223">MSGRGSPGLPIVTQSISTLSSPRLRENHYLHRSCRVHRRRLDAACRSSLLLGVVDIPARWFSVGDAYIAAAAGHDVTGCFQLVGYPEWWPRNSPQLVAGKQQQSLARRQIWARRKIAPQTPRPGAINGGRSLEEWANSASVRQARSAAEIFSRGDLHAGEEDGRGPGGPIYSEGQGGGPSSSSNGPGSTGLGLFPALVVDQWSTLLTALKNSNNTQSEKLSGMENL</sequence>
<proteinExistence type="predicted"/>
<gene>
    <name evidence="1" type="ORF">M9H77_04926</name>
</gene>